<organism evidence="9 10">
    <name type="scientific">Calicophoron daubneyi</name>
    <name type="common">Rumen fluke</name>
    <name type="synonym">Paramphistomum daubneyi</name>
    <dbReference type="NCBI Taxonomy" id="300641"/>
    <lineage>
        <taxon>Eukaryota</taxon>
        <taxon>Metazoa</taxon>
        <taxon>Spiralia</taxon>
        <taxon>Lophotrochozoa</taxon>
        <taxon>Platyhelminthes</taxon>
        <taxon>Trematoda</taxon>
        <taxon>Digenea</taxon>
        <taxon>Plagiorchiida</taxon>
        <taxon>Pronocephalata</taxon>
        <taxon>Paramphistomoidea</taxon>
        <taxon>Paramphistomidae</taxon>
        <taxon>Calicophoron</taxon>
    </lineage>
</organism>
<dbReference type="SMART" id="SM00303">
    <property type="entry name" value="GPS"/>
    <property type="match status" value="1"/>
</dbReference>
<accession>A0AAV2TIR3</accession>
<dbReference type="GO" id="GO:0005886">
    <property type="term" value="C:plasma membrane"/>
    <property type="evidence" value="ECO:0007669"/>
    <property type="project" value="TreeGrafter"/>
</dbReference>
<feature type="region of interest" description="Disordered" evidence="6">
    <location>
        <begin position="2150"/>
        <end position="2201"/>
    </location>
</feature>
<dbReference type="InterPro" id="IPR057244">
    <property type="entry name" value="GAIN_B"/>
</dbReference>
<feature type="transmembrane region" description="Helical" evidence="7">
    <location>
        <begin position="1896"/>
        <end position="1918"/>
    </location>
</feature>
<proteinExistence type="predicted"/>
<dbReference type="InterPro" id="IPR013320">
    <property type="entry name" value="ConA-like_dom_sf"/>
</dbReference>
<evidence type="ECO:0000256" key="3">
    <source>
        <dbReference type="ARBA" id="ARBA00022989"/>
    </source>
</evidence>
<keyword evidence="3 7" id="KW-1133">Transmembrane helix</keyword>
<dbReference type="SUPFAM" id="SSF49899">
    <property type="entry name" value="Concanavalin A-like lectins/glucanases"/>
    <property type="match status" value="2"/>
</dbReference>
<dbReference type="PROSITE" id="PS50221">
    <property type="entry name" value="GAIN_B"/>
    <property type="match status" value="1"/>
</dbReference>
<evidence type="ECO:0000256" key="6">
    <source>
        <dbReference type="SAM" id="MobiDB-lite"/>
    </source>
</evidence>
<sequence>MTTSHWWTFWYPNKIVDKGGAQHPLELLWKDEHKPDSYQNPANLSSQGNIMSIQENMYALEKNGSNSVEIMADDVNKGCFRLVSDIGLENEPYATCLRSPSECEYGLSFAVWTRFSDDKMIGKEVILGTAPASAQGVTLYVERGYLVVEVRGEEETWKTRAEFVKALRKWINIGVTYHRKEKSLEVAEYGSSSHTMRDPSGRSAFFERKRAGKALQEPLGVILIVYPSTHAELHLLDLGKSEEIREEPKADVEVDYSTQVVELFDEDTYRQPEDNPIYKAADCYYSMQNQSGDKNESIRKRSFYRISKQYFIPDQPCPALNLPSTGGISLGIWLYIPSNLSTTDTPKHIFQLSPIIQVSIYDKRLLIQVQWDQQTALYGVYEEAPLDMEFNLGLTFSYAANISLIVYYNAYEVHIALLNTLLDEDSGPTPPMFLLYIGSNITDETAVGVRMCDLAIWYRTLLNFERHMFVGYTRSQLNSLEGAAYYWSTDPFLEQDSEAQKILHSNYSYMNGIASPSQTGVSAFSLASVYKCKWERFRLAYFDDDNIYPAPMFEMKREHYMLLGRRKASAVSLSNLLWTDQCLYDPSANACGARGFTLSIWMKIITVSSRRLRFYLNTGDSGSGDDRMADNRGVAVFTEGSLFGISVSGKRRGWKVIVDEDSYQTGVLFNIGVIWSEEDGLKLLIDGVDYGTHDPYGEEVNKVDSQSSPYVVLGRFSDDDDSHWLTPAEASAKAAISQSYEQPPWEMSNFVFKDITYFGEKLTEEEYTRQTGLLGIIHFRGFNGRMWFGEGLVDADQTDLSLAAQIGVARPGPFVRSEMSGSMVKWLETNRAVELAYGAGLRLGVLNPTDCPANLSKCSKGFSVGGWMRVGGPDYHMSNVNGNGAIILFTGSDGEFGLSLSLDSRYLHAWVSQQDCQADNDALSPARQNMQWMHFGMVWDKAEGESNVTVFINGQEKPCRSVGPNLSNSRQTAQDLFNWTNSSSSHLLISSENLTEIGANLSVALLAFTEEVYNDLKIINLMGISYSQLLRLRSSTFYWPFNGIIKQLGADRLTPVSVTYTLDNMDTPLGAMCTDGTDRSYILVRGDRLNDEGETNMDNLCLFSTEGGCGYVFIIEFTVPDTDSLTPGVLGELFRSQSLTGLADVVGLQLKITPEEPTNLTIVCSKQNTLTYRIALSALGEPGEWIRMQLTYWDGAMTINVNGRNKTATRTALRDQIIPRPDSTAQFTIGLGLKTCISSISLLEYSDLDELNRLSQDSVQYCYPTIDNNLLPEPTIFPIASKTSPQCLLDPEKCATTGMTFSLWLKIDKFASTENKGDIVLATGEDTTTGVQLTLYGSSSGTDGMLDVECTIRRSTAIWSVRSLDAVRLNAFTNIGVSWIDSMEANSMILEIYVNGTKQYSSTVPVSNEGSGPNTNNEVKFPSRSNGTMHNLAFWSSMAVICSKPRDTQQKLMGSCYRDQQTALSATCVVLDNCKLAKGAVCLDQTLTNLARMAEQSYRVSDPADFLALMRMVDDYLDNTVAEEYTQTYLSNLVWLSMKIFNTWPRILESACKNRNSSYCGYVRENYLDMVEVVGRIGGSLSDLKLEKAWSALIEMDKLEREAIVNAVKSVMMKIGMDIGSPEPCLVVDKRTIDGTYFASLIRANNNNDNCTQQTEIMVSSHTEPCSTNCHSAEFSIPATVVQSDVSSDGIASLVALPGPVITSTVVVGGLGSRDFPDYVLKPKLNTEQIRLANSSLSLRSALANATELSINSPLYLLTTTATDDNMGLAQLGSKVKLRFVVEMIEPNEYEDVYYYLTTGRKKWKSEMAKNSNAPESQSLAFPVRCVFWNFDSRGFWDDNGCAVVGANLTHVHCTCTHMSLFAIAKEPSDAPGRKDPIWKLWGSADASQNELLIKIILIAFNIVSEMFSLLLFCTFLMFNIRFGAENLFLIHNVLAAAYVLLHLGLLLLPFMDHLQTGCQGLGLLINIGGVISTSGLMCESIVLFNSFVLGDLTNKRTWIGMFLFGIPLIAVIVPAVVSHMVEHGGDLLCLPSHESYAFWIMFGVMFFSLLVALVVCMIISCNLETPAYLQLKVLEKLLNRIDHIDVMVLFTIICWVAFVIVVEIPMPYLPYITYICISLQGTLSYFLTALDDVEVMGFYRGKMQKQKSVNEVNKDNAPLETSTNQTGEDGDNISSQLDRKSSEDGAENTVHRRWNVDATQ</sequence>
<protein>
    <recommendedName>
        <fullName evidence="8">GAIN-B domain-containing protein</fullName>
    </recommendedName>
</protein>
<dbReference type="PANTHER" id="PTHR12011:SF347">
    <property type="entry name" value="FI21270P1-RELATED"/>
    <property type="match status" value="1"/>
</dbReference>
<evidence type="ECO:0000256" key="4">
    <source>
        <dbReference type="ARBA" id="ARBA00023136"/>
    </source>
</evidence>
<feature type="transmembrane region" description="Helical" evidence="7">
    <location>
        <begin position="2109"/>
        <end position="2131"/>
    </location>
</feature>
<evidence type="ECO:0000259" key="8">
    <source>
        <dbReference type="PROSITE" id="PS50221"/>
    </source>
</evidence>
<keyword evidence="5" id="KW-1015">Disulfide bond</keyword>
<feature type="domain" description="GAIN-B" evidence="8">
    <location>
        <begin position="1703"/>
        <end position="1872"/>
    </location>
</feature>
<dbReference type="EMBL" id="CAXLJL010000290">
    <property type="protein sequence ID" value="CAL5136129.1"/>
    <property type="molecule type" value="Genomic_DNA"/>
</dbReference>
<comment type="caution">
    <text evidence="9">The sequence shown here is derived from an EMBL/GenBank/DDBJ whole genome shotgun (WGS) entry which is preliminary data.</text>
</comment>
<evidence type="ECO:0000256" key="5">
    <source>
        <dbReference type="ARBA" id="ARBA00023157"/>
    </source>
</evidence>
<dbReference type="InterPro" id="IPR046338">
    <property type="entry name" value="GAIN_dom_sf"/>
</dbReference>
<dbReference type="Proteomes" id="UP001497525">
    <property type="component" value="Unassembled WGS sequence"/>
</dbReference>
<gene>
    <name evidence="9" type="ORF">CDAUBV1_LOCUS10211</name>
</gene>
<dbReference type="Gene3D" id="2.60.120.200">
    <property type="match status" value="1"/>
</dbReference>
<comment type="subcellular location">
    <subcellularLocation>
        <location evidence="1">Membrane</location>
    </subcellularLocation>
</comment>
<evidence type="ECO:0000313" key="10">
    <source>
        <dbReference type="Proteomes" id="UP001497525"/>
    </source>
</evidence>
<evidence type="ECO:0000256" key="2">
    <source>
        <dbReference type="ARBA" id="ARBA00022692"/>
    </source>
</evidence>
<keyword evidence="4 7" id="KW-0472">Membrane</keyword>
<feature type="transmembrane region" description="Helical" evidence="7">
    <location>
        <begin position="1930"/>
        <end position="1952"/>
    </location>
</feature>
<feature type="transmembrane region" description="Helical" evidence="7">
    <location>
        <begin position="1998"/>
        <end position="2018"/>
    </location>
</feature>
<dbReference type="Gene3D" id="1.20.1070.10">
    <property type="entry name" value="Rhodopsin 7-helix transmembrane proteins"/>
    <property type="match status" value="1"/>
</dbReference>
<evidence type="ECO:0000313" key="9">
    <source>
        <dbReference type="EMBL" id="CAL5136129.1"/>
    </source>
</evidence>
<feature type="transmembrane region" description="Helical" evidence="7">
    <location>
        <begin position="1964"/>
        <end position="1986"/>
    </location>
</feature>
<name>A0AAV2TIR3_CALDB</name>
<dbReference type="Pfam" id="PF01825">
    <property type="entry name" value="GPS"/>
    <property type="match status" value="1"/>
</dbReference>
<reference evidence="9" key="1">
    <citation type="submission" date="2024-06" db="EMBL/GenBank/DDBJ databases">
        <authorList>
            <person name="Liu X."/>
            <person name="Lenzi L."/>
            <person name="Haldenby T S."/>
            <person name="Uol C."/>
        </authorList>
    </citation>
    <scope>NUCLEOTIDE SEQUENCE</scope>
</reference>
<evidence type="ECO:0000256" key="1">
    <source>
        <dbReference type="ARBA" id="ARBA00004370"/>
    </source>
</evidence>
<keyword evidence="2 7" id="KW-0812">Transmembrane</keyword>
<dbReference type="InterPro" id="IPR000203">
    <property type="entry name" value="GPS"/>
</dbReference>
<feature type="transmembrane region" description="Helical" evidence="7">
    <location>
        <begin position="2085"/>
        <end position="2103"/>
    </location>
</feature>
<evidence type="ECO:0000256" key="7">
    <source>
        <dbReference type="SAM" id="Phobius"/>
    </source>
</evidence>
<feature type="transmembrane region" description="Helical" evidence="7">
    <location>
        <begin position="2038"/>
        <end position="2064"/>
    </location>
</feature>
<feature type="compositionally biased region" description="Polar residues" evidence="6">
    <location>
        <begin position="2160"/>
        <end position="2177"/>
    </location>
</feature>
<dbReference type="PANTHER" id="PTHR12011">
    <property type="entry name" value="ADHESION G-PROTEIN COUPLED RECEPTOR"/>
    <property type="match status" value="1"/>
</dbReference>
<dbReference type="Gene3D" id="2.60.220.50">
    <property type="match status" value="1"/>
</dbReference>